<gene>
    <name evidence="7" type="ORF">ISU02_04070</name>
</gene>
<name>A0ABR9ZP82_9FIRM</name>
<feature type="transmembrane region" description="Helical" evidence="5">
    <location>
        <begin position="27"/>
        <end position="51"/>
    </location>
</feature>
<evidence type="ECO:0000256" key="5">
    <source>
        <dbReference type="SAM" id="Phobius"/>
    </source>
</evidence>
<evidence type="ECO:0000256" key="2">
    <source>
        <dbReference type="ARBA" id="ARBA00022670"/>
    </source>
</evidence>
<accession>A0ABR9ZP82</accession>
<comment type="caution">
    <text evidence="7">The sequence shown here is derived from an EMBL/GenBank/DDBJ whole genome shotgun (WGS) entry which is preliminary data.</text>
</comment>
<dbReference type="Gene3D" id="3.90.1720.10">
    <property type="entry name" value="endopeptidase domain like (from Nostoc punctiforme)"/>
    <property type="match status" value="1"/>
</dbReference>
<keyword evidence="8" id="KW-1185">Reference proteome</keyword>
<evidence type="ECO:0000313" key="8">
    <source>
        <dbReference type="Proteomes" id="UP000614200"/>
    </source>
</evidence>
<dbReference type="EMBL" id="JADKNH010000002">
    <property type="protein sequence ID" value="MBF4692275.1"/>
    <property type="molecule type" value="Genomic_DNA"/>
</dbReference>
<proteinExistence type="inferred from homology"/>
<dbReference type="PANTHER" id="PTHR47053">
    <property type="entry name" value="MUREIN DD-ENDOPEPTIDASE MEPH-RELATED"/>
    <property type="match status" value="1"/>
</dbReference>
<feature type="domain" description="NlpC/P60" evidence="6">
    <location>
        <begin position="246"/>
        <end position="409"/>
    </location>
</feature>
<evidence type="ECO:0000259" key="6">
    <source>
        <dbReference type="PROSITE" id="PS51935"/>
    </source>
</evidence>
<keyword evidence="3" id="KW-0378">Hydrolase</keyword>
<dbReference type="InterPro" id="IPR000064">
    <property type="entry name" value="NLP_P60_dom"/>
</dbReference>
<sequence length="409" mass="44615">MAIDPATLKAAAKMATTVLSDEKGRRIILIACLIPFIIILLVLSSPFAIYFSVLDGQEETISVVSELNEMKRAFRYRIEQEQADASVDHIQTIVVGSEDGTLIDNTEDVLIAYAVKYNVTKKGAVQIAILSEDQVNKLKQVYQDMNLMTISYETSSKKVDFTTTDDCGEPVTKTKTVTTTTKIITIDCLTAEEIGAVYGFDDVQNRMITEMRQSGYGIMMVSSDIKTFLTRAEIDEIKSHIPEGMVIENEKVVEAAKSLVGKVHYFWGGKSLSMGWDNRWGKDMEVTAPGSSSTGTVRPFGLDCSGFVTWTFANAGLPADSIESTMGHGTTAQWNVSTSIPANAAMAGDLAFLATPGTRKVNHIGIVIGRNEEGQIMVIHCSSGANNVSISTAERVGFQYFRRPAVLIN</sequence>
<dbReference type="InterPro" id="IPR038765">
    <property type="entry name" value="Papain-like_cys_pep_sf"/>
</dbReference>
<reference evidence="7 8" key="1">
    <citation type="submission" date="2020-11" db="EMBL/GenBank/DDBJ databases">
        <title>Fusibacter basophilias sp. nov.</title>
        <authorList>
            <person name="Qiu D."/>
        </authorList>
    </citation>
    <scope>NUCLEOTIDE SEQUENCE [LARGE SCALE GENOMIC DNA]</scope>
    <source>
        <strain evidence="7 8">Q10-2</strain>
    </source>
</reference>
<keyword evidence="2" id="KW-0645">Protease</keyword>
<comment type="similarity">
    <text evidence="1">Belongs to the peptidase C40 family.</text>
</comment>
<dbReference type="Pfam" id="PF00877">
    <property type="entry name" value="NLPC_P60"/>
    <property type="match status" value="1"/>
</dbReference>
<dbReference type="RefSeq" id="WP_194700513.1">
    <property type="nucleotide sequence ID" value="NZ_JADKNH010000002.1"/>
</dbReference>
<evidence type="ECO:0000256" key="1">
    <source>
        <dbReference type="ARBA" id="ARBA00007074"/>
    </source>
</evidence>
<keyword evidence="5" id="KW-1133">Transmembrane helix</keyword>
<evidence type="ECO:0000256" key="4">
    <source>
        <dbReference type="ARBA" id="ARBA00022807"/>
    </source>
</evidence>
<evidence type="ECO:0000256" key="3">
    <source>
        <dbReference type="ARBA" id="ARBA00022801"/>
    </source>
</evidence>
<keyword evidence="4" id="KW-0788">Thiol protease</keyword>
<dbReference type="InterPro" id="IPR051202">
    <property type="entry name" value="Peptidase_C40"/>
</dbReference>
<keyword evidence="5" id="KW-0812">Transmembrane</keyword>
<protein>
    <submittedName>
        <fullName evidence="7">C40 family peptidase</fullName>
    </submittedName>
</protein>
<dbReference type="Proteomes" id="UP000614200">
    <property type="component" value="Unassembled WGS sequence"/>
</dbReference>
<evidence type="ECO:0000313" key="7">
    <source>
        <dbReference type="EMBL" id="MBF4692275.1"/>
    </source>
</evidence>
<dbReference type="PROSITE" id="PS51935">
    <property type="entry name" value="NLPC_P60"/>
    <property type="match status" value="1"/>
</dbReference>
<dbReference type="SUPFAM" id="SSF54001">
    <property type="entry name" value="Cysteine proteinases"/>
    <property type="match status" value="1"/>
</dbReference>
<dbReference type="PANTHER" id="PTHR47053:SF1">
    <property type="entry name" value="MUREIN DD-ENDOPEPTIDASE MEPH-RELATED"/>
    <property type="match status" value="1"/>
</dbReference>
<organism evidence="7 8">
    <name type="scientific">Fusibacter ferrireducens</name>
    <dbReference type="NCBI Taxonomy" id="2785058"/>
    <lineage>
        <taxon>Bacteria</taxon>
        <taxon>Bacillati</taxon>
        <taxon>Bacillota</taxon>
        <taxon>Clostridia</taxon>
        <taxon>Eubacteriales</taxon>
        <taxon>Eubacteriales Family XII. Incertae Sedis</taxon>
        <taxon>Fusibacter</taxon>
    </lineage>
</organism>
<keyword evidence="5" id="KW-0472">Membrane</keyword>